<evidence type="ECO:0000313" key="2">
    <source>
        <dbReference type="EMBL" id="CAL1593357.1"/>
    </source>
</evidence>
<keyword evidence="3" id="KW-1185">Reference proteome</keyword>
<feature type="compositionally biased region" description="Basic residues" evidence="1">
    <location>
        <begin position="272"/>
        <end position="285"/>
    </location>
</feature>
<proteinExistence type="predicted"/>
<evidence type="ECO:0000256" key="1">
    <source>
        <dbReference type="SAM" id="MobiDB-lite"/>
    </source>
</evidence>
<reference evidence="2 3" key="1">
    <citation type="submission" date="2024-04" db="EMBL/GenBank/DDBJ databases">
        <authorList>
            <person name="Waldvogel A.-M."/>
            <person name="Schoenle A."/>
        </authorList>
    </citation>
    <scope>NUCLEOTIDE SEQUENCE [LARGE SCALE GENOMIC DNA]</scope>
</reference>
<dbReference type="EMBL" id="OZ035824">
    <property type="protein sequence ID" value="CAL1593357.1"/>
    <property type="molecule type" value="Genomic_DNA"/>
</dbReference>
<protein>
    <submittedName>
        <fullName evidence="2">Uncharacterized protein</fullName>
    </submittedName>
</protein>
<evidence type="ECO:0000313" key="3">
    <source>
        <dbReference type="Proteomes" id="UP001497482"/>
    </source>
</evidence>
<organism evidence="2 3">
    <name type="scientific">Knipowitschia caucasica</name>
    <name type="common">Caucasian dwarf goby</name>
    <name type="synonym">Pomatoschistus caucasicus</name>
    <dbReference type="NCBI Taxonomy" id="637954"/>
    <lineage>
        <taxon>Eukaryota</taxon>
        <taxon>Metazoa</taxon>
        <taxon>Chordata</taxon>
        <taxon>Craniata</taxon>
        <taxon>Vertebrata</taxon>
        <taxon>Euteleostomi</taxon>
        <taxon>Actinopterygii</taxon>
        <taxon>Neopterygii</taxon>
        <taxon>Teleostei</taxon>
        <taxon>Neoteleostei</taxon>
        <taxon>Acanthomorphata</taxon>
        <taxon>Gobiaria</taxon>
        <taxon>Gobiiformes</taxon>
        <taxon>Gobioidei</taxon>
        <taxon>Gobiidae</taxon>
        <taxon>Gobiinae</taxon>
        <taxon>Knipowitschia</taxon>
    </lineage>
</organism>
<dbReference type="AlphaFoldDB" id="A0AAV2KTM0"/>
<feature type="region of interest" description="Disordered" evidence="1">
    <location>
        <begin position="76"/>
        <end position="177"/>
    </location>
</feature>
<name>A0AAV2KTM0_KNICA</name>
<feature type="region of interest" description="Disordered" evidence="1">
    <location>
        <begin position="258"/>
        <end position="330"/>
    </location>
</feature>
<gene>
    <name evidence="2" type="ORF">KC01_LOCUS22475</name>
</gene>
<dbReference type="Proteomes" id="UP001497482">
    <property type="component" value="Chromosome 2"/>
</dbReference>
<accession>A0AAV2KTM0</accession>
<feature type="compositionally biased region" description="Basic and acidic residues" evidence="1">
    <location>
        <begin position="305"/>
        <end position="321"/>
    </location>
</feature>
<feature type="compositionally biased region" description="Basic and acidic residues" evidence="1">
    <location>
        <begin position="125"/>
        <end position="134"/>
    </location>
</feature>
<sequence length="330" mass="37109">MAPASGDKTTTIAAAGFNYRQREREIELLIVLLPPEILHTSQYGPDPTHHLTKHPTQDLTQDLSQDLTQGLTHVEDSVLKAWSPRRNQEESGGAGGTKKNQEEPKRIRRSRRNQEESGGAGGTKKNQEEQEEPRRIRRSRRNQEESGGVRGTRKNQEVLEEPGSTNAFLEQHIPPQPLHLRNKRCSRRRGRGLALSRVLSPVYQLRDVSKVINTTSLIICHRERADILNPTTIEPSCLSLIIILRMQPLARSSASQCARPDWARSQPQQRAHSSRRAGKLRQHHHSPSEAPVGKETDLATTGEEQALKETDLATTREERALMGKGLNPRL</sequence>